<gene>
    <name evidence="2" type="ORF">HQ394_12140</name>
</gene>
<evidence type="ECO:0000313" key="3">
    <source>
        <dbReference type="Proteomes" id="UP000516369"/>
    </source>
</evidence>
<evidence type="ECO:0000256" key="1">
    <source>
        <dbReference type="SAM" id="SignalP"/>
    </source>
</evidence>
<keyword evidence="3" id="KW-1185">Reference proteome</keyword>
<organism evidence="2 3">
    <name type="scientific">Defluviicoccus vanus</name>
    <dbReference type="NCBI Taxonomy" id="111831"/>
    <lineage>
        <taxon>Bacteria</taxon>
        <taxon>Pseudomonadati</taxon>
        <taxon>Pseudomonadota</taxon>
        <taxon>Alphaproteobacteria</taxon>
        <taxon>Rhodospirillales</taxon>
        <taxon>Rhodospirillaceae</taxon>
        <taxon>Defluviicoccus</taxon>
    </lineage>
</organism>
<dbReference type="KEGG" id="dvn:HQ394_12140"/>
<feature type="chain" id="PRO_5028859040" description="DUF3108 domain-containing protein" evidence="1">
    <location>
        <begin position="33"/>
        <end position="228"/>
    </location>
</feature>
<dbReference type="Proteomes" id="UP000516369">
    <property type="component" value="Chromosome"/>
</dbReference>
<keyword evidence="1" id="KW-0732">Signal</keyword>
<evidence type="ECO:0008006" key="4">
    <source>
        <dbReference type="Google" id="ProtNLM"/>
    </source>
</evidence>
<dbReference type="PROSITE" id="PS51318">
    <property type="entry name" value="TAT"/>
    <property type="match status" value="1"/>
</dbReference>
<evidence type="ECO:0000313" key="2">
    <source>
        <dbReference type="EMBL" id="QNT69940.1"/>
    </source>
</evidence>
<dbReference type="Pfam" id="PF19630">
    <property type="entry name" value="DUF6134"/>
    <property type="match status" value="1"/>
</dbReference>
<dbReference type="AlphaFoldDB" id="A0A7H1N2K4"/>
<reference evidence="2 3" key="1">
    <citation type="submission" date="2020-05" db="EMBL/GenBank/DDBJ databases">
        <title>Complete closed genome sequence of Defluviicoccus vanus.</title>
        <authorList>
            <person name="Bessarab I."/>
            <person name="Arumugam K."/>
            <person name="Maszenan A.M."/>
            <person name="Seviour R.J."/>
            <person name="Williams R.B."/>
        </authorList>
    </citation>
    <scope>NUCLEOTIDE SEQUENCE [LARGE SCALE GENOMIC DNA]</scope>
    <source>
        <strain evidence="2 3">Ben 114</strain>
    </source>
</reference>
<name>A0A7H1N2K4_9PROT</name>
<dbReference type="EMBL" id="CP053923">
    <property type="protein sequence ID" value="QNT69940.1"/>
    <property type="molecule type" value="Genomic_DNA"/>
</dbReference>
<proteinExistence type="predicted"/>
<dbReference type="InterPro" id="IPR006311">
    <property type="entry name" value="TAT_signal"/>
</dbReference>
<accession>A0A7H1N2K4</accession>
<feature type="signal peptide" evidence="1">
    <location>
        <begin position="1"/>
        <end position="32"/>
    </location>
</feature>
<dbReference type="RefSeq" id="WP_190260451.1">
    <property type="nucleotide sequence ID" value="NZ_CP053923.1"/>
</dbReference>
<protein>
    <recommendedName>
        <fullName evidence="4">DUF3108 domain-containing protein</fullName>
    </recommendedName>
</protein>
<dbReference type="InterPro" id="IPR045767">
    <property type="entry name" value="DUF6134"/>
</dbReference>
<sequence length="228" mass="25070">MPEDRTVSMTRRHALVLAAGGLVAFAGAPARAADLPGPMAPGIPLRFDIVVLNQLIGIHRVEFTGRGDQFSVTTTIDVDAKLLGLPVLRYVQTTSEAWNGGRLQRFLSEGEQNGSRFRATGQAIDEGFEMFGEDGRSVAPRDTMLATCWSPLMLERSQVINPKRGKLKRQTVESREPTTFMVGNAPTAVTRYVVDSVIDGTIYYDDRQTWVAAAFEKRGAQINYVLHA</sequence>